<dbReference type="EMBL" id="LWAE01000001">
    <property type="protein sequence ID" value="KZL93162.1"/>
    <property type="molecule type" value="Genomic_DNA"/>
</dbReference>
<organism evidence="1 2">
    <name type="scientific">Clostridium magnum DSM 2767</name>
    <dbReference type="NCBI Taxonomy" id="1121326"/>
    <lineage>
        <taxon>Bacteria</taxon>
        <taxon>Bacillati</taxon>
        <taxon>Bacillota</taxon>
        <taxon>Clostridia</taxon>
        <taxon>Eubacteriales</taxon>
        <taxon>Clostridiaceae</taxon>
        <taxon>Clostridium</taxon>
    </lineage>
</organism>
<dbReference type="STRING" id="1121326.CLMAG_01850"/>
<name>A0A161YQK0_9CLOT</name>
<protein>
    <submittedName>
        <fullName evidence="1">Uncharacterized protein</fullName>
    </submittedName>
</protein>
<dbReference type="PATRIC" id="fig|1121326.3.peg.160"/>
<reference evidence="1 2" key="1">
    <citation type="submission" date="2016-04" db="EMBL/GenBank/DDBJ databases">
        <title>Genome sequence of Clostridium magnum DSM 2767.</title>
        <authorList>
            <person name="Poehlein A."/>
            <person name="Uhlig R."/>
            <person name="Fischer R."/>
            <person name="Bahl H."/>
            <person name="Daniel R."/>
        </authorList>
    </citation>
    <scope>NUCLEOTIDE SEQUENCE [LARGE SCALE GENOMIC DNA]</scope>
    <source>
        <strain evidence="1 2">DSM 2767</strain>
    </source>
</reference>
<dbReference type="Proteomes" id="UP000076603">
    <property type="component" value="Unassembled WGS sequence"/>
</dbReference>
<sequence length="46" mass="5278">MVYQPTEGSNIISIFGLSVSTERLLNYINISLNCEEVDTQWEKIDN</sequence>
<evidence type="ECO:0000313" key="1">
    <source>
        <dbReference type="EMBL" id="KZL93162.1"/>
    </source>
</evidence>
<keyword evidence="2" id="KW-1185">Reference proteome</keyword>
<dbReference type="AlphaFoldDB" id="A0A161YQK0"/>
<proteinExistence type="predicted"/>
<evidence type="ECO:0000313" key="2">
    <source>
        <dbReference type="Proteomes" id="UP000076603"/>
    </source>
</evidence>
<accession>A0A161YQK0</accession>
<comment type="caution">
    <text evidence="1">The sequence shown here is derived from an EMBL/GenBank/DDBJ whole genome shotgun (WGS) entry which is preliminary data.</text>
</comment>
<gene>
    <name evidence="1" type="ORF">CLMAG_01850</name>
</gene>